<feature type="region of interest" description="Disordered" evidence="1">
    <location>
        <begin position="1"/>
        <end position="46"/>
    </location>
</feature>
<organism evidence="3 4">
    <name type="scientific">Favolaschia claudopus</name>
    <dbReference type="NCBI Taxonomy" id="2862362"/>
    <lineage>
        <taxon>Eukaryota</taxon>
        <taxon>Fungi</taxon>
        <taxon>Dikarya</taxon>
        <taxon>Basidiomycota</taxon>
        <taxon>Agaricomycotina</taxon>
        <taxon>Agaricomycetes</taxon>
        <taxon>Agaricomycetidae</taxon>
        <taxon>Agaricales</taxon>
        <taxon>Marasmiineae</taxon>
        <taxon>Mycenaceae</taxon>
        <taxon>Favolaschia</taxon>
    </lineage>
</organism>
<protein>
    <recommendedName>
        <fullName evidence="2">DUF6593 domain-containing protein</fullName>
    </recommendedName>
</protein>
<feature type="domain" description="DUF6593" evidence="2">
    <location>
        <begin position="102"/>
        <end position="211"/>
    </location>
</feature>
<accession>A0AAW0CYA3</accession>
<name>A0AAW0CYA3_9AGAR</name>
<dbReference type="Proteomes" id="UP001362999">
    <property type="component" value="Unassembled WGS sequence"/>
</dbReference>
<evidence type="ECO:0000259" key="2">
    <source>
        <dbReference type="Pfam" id="PF20236"/>
    </source>
</evidence>
<feature type="compositionally biased region" description="Low complexity" evidence="1">
    <location>
        <begin position="36"/>
        <end position="46"/>
    </location>
</feature>
<dbReference type="Pfam" id="PF20236">
    <property type="entry name" value="DUF6593"/>
    <property type="match status" value="1"/>
</dbReference>
<dbReference type="EMBL" id="JAWWNJ010000011">
    <property type="protein sequence ID" value="KAK7044369.1"/>
    <property type="molecule type" value="Genomic_DNA"/>
</dbReference>
<evidence type="ECO:0000313" key="4">
    <source>
        <dbReference type="Proteomes" id="UP001362999"/>
    </source>
</evidence>
<gene>
    <name evidence="3" type="ORF">R3P38DRAFT_2766024</name>
</gene>
<comment type="caution">
    <text evidence="3">The sequence shown here is derived from an EMBL/GenBank/DDBJ whole genome shotgun (WGS) entry which is preliminary data.</text>
</comment>
<proteinExistence type="predicted"/>
<reference evidence="3 4" key="1">
    <citation type="journal article" date="2024" name="J Genomics">
        <title>Draft genome sequencing and assembly of Favolaschia claudopus CIRM-BRFM 2984 isolated from oak limbs.</title>
        <authorList>
            <person name="Navarro D."/>
            <person name="Drula E."/>
            <person name="Chaduli D."/>
            <person name="Cazenave R."/>
            <person name="Ahrendt S."/>
            <person name="Wang J."/>
            <person name="Lipzen A."/>
            <person name="Daum C."/>
            <person name="Barry K."/>
            <person name="Grigoriev I.V."/>
            <person name="Favel A."/>
            <person name="Rosso M.N."/>
            <person name="Martin F."/>
        </authorList>
    </citation>
    <scope>NUCLEOTIDE SEQUENCE [LARGE SCALE GENOMIC DNA]</scope>
    <source>
        <strain evidence="3 4">CIRM-BRFM 2984</strain>
    </source>
</reference>
<keyword evidence="4" id="KW-1185">Reference proteome</keyword>
<dbReference type="AlphaFoldDB" id="A0AAW0CYA3"/>
<dbReference type="InterPro" id="IPR046528">
    <property type="entry name" value="DUF6593"/>
</dbReference>
<evidence type="ECO:0000256" key="1">
    <source>
        <dbReference type="SAM" id="MobiDB-lite"/>
    </source>
</evidence>
<sequence>MPVDTNLNPYGVWVKGASKRPSRSSHENANRGGGSSSRSPSSSSLQPSLYGALPYVYPNPLPIPGQITNTNPTPIPNPQPGNLTTFYLTSPNPYAHTASVLNVLNCSVLDAHNSHVHYTISTDNSLAGYTVFKNALEKRSVGLIEWGKGKTSVEVRGAVPKQETKAWLRVSRDQTYRTMTVRGFQYIWSPDNQYINLSSAATPTPAFLGRISRGDGTVMIELTPDAVQLGLQDAFIVAAVLLLCGQID</sequence>
<evidence type="ECO:0000313" key="3">
    <source>
        <dbReference type="EMBL" id="KAK7044369.1"/>
    </source>
</evidence>